<reference evidence="2 3" key="1">
    <citation type="submission" date="2019-04" db="EMBL/GenBank/DDBJ databases">
        <title>Friends and foes A comparative genomics study of 23 Aspergillus species from section Flavi.</title>
        <authorList>
            <consortium name="DOE Joint Genome Institute"/>
            <person name="Kjaerbolling I."/>
            <person name="Vesth T."/>
            <person name="Frisvad J.C."/>
            <person name="Nybo J.L."/>
            <person name="Theobald S."/>
            <person name="Kildgaard S."/>
            <person name="Isbrandt T."/>
            <person name="Kuo A."/>
            <person name="Sato A."/>
            <person name="Lyhne E.K."/>
            <person name="Kogle M.E."/>
            <person name="Wiebenga A."/>
            <person name="Kun R.S."/>
            <person name="Lubbers R.J."/>
            <person name="Makela M.R."/>
            <person name="Barry K."/>
            <person name="Chovatia M."/>
            <person name="Clum A."/>
            <person name="Daum C."/>
            <person name="Haridas S."/>
            <person name="He G."/>
            <person name="LaButti K."/>
            <person name="Lipzen A."/>
            <person name="Mondo S."/>
            <person name="Riley R."/>
            <person name="Salamov A."/>
            <person name="Simmons B.A."/>
            <person name="Magnuson J.K."/>
            <person name="Henrissat B."/>
            <person name="Mortensen U.H."/>
            <person name="Larsen T.O."/>
            <person name="Devries R.P."/>
            <person name="Grigoriev I.V."/>
            <person name="Machida M."/>
            <person name="Baker S.E."/>
            <person name="Andersen M.R."/>
        </authorList>
    </citation>
    <scope>NUCLEOTIDE SEQUENCE [LARGE SCALE GENOMIC DNA]</scope>
    <source>
        <strain evidence="2 3">IBT 18842</strain>
    </source>
</reference>
<dbReference type="OrthoDB" id="3678961at2759"/>
<proteinExistence type="predicted"/>
<accession>A0A5N6TZM4</accession>
<organism evidence="2 3">
    <name type="scientific">Aspergillus avenaceus</name>
    <dbReference type="NCBI Taxonomy" id="36643"/>
    <lineage>
        <taxon>Eukaryota</taxon>
        <taxon>Fungi</taxon>
        <taxon>Dikarya</taxon>
        <taxon>Ascomycota</taxon>
        <taxon>Pezizomycotina</taxon>
        <taxon>Eurotiomycetes</taxon>
        <taxon>Eurotiomycetidae</taxon>
        <taxon>Eurotiales</taxon>
        <taxon>Aspergillaceae</taxon>
        <taxon>Aspergillus</taxon>
        <taxon>Aspergillus subgen. Circumdati</taxon>
    </lineage>
</organism>
<dbReference type="Proteomes" id="UP000325780">
    <property type="component" value="Unassembled WGS sequence"/>
</dbReference>
<protein>
    <submittedName>
        <fullName evidence="2">Uncharacterized protein</fullName>
    </submittedName>
</protein>
<evidence type="ECO:0000256" key="1">
    <source>
        <dbReference type="SAM" id="MobiDB-lite"/>
    </source>
</evidence>
<feature type="region of interest" description="Disordered" evidence="1">
    <location>
        <begin position="1"/>
        <end position="22"/>
    </location>
</feature>
<keyword evidence="3" id="KW-1185">Reference proteome</keyword>
<evidence type="ECO:0000313" key="2">
    <source>
        <dbReference type="EMBL" id="KAE8151800.1"/>
    </source>
</evidence>
<evidence type="ECO:0000313" key="3">
    <source>
        <dbReference type="Proteomes" id="UP000325780"/>
    </source>
</evidence>
<sequence>MSRTKEESTEIGMTVSSGSEVSNSVSASAGFSGFGFSAEVSGTHESRTFNSVETSTLRTVTDTYTCPPRSSIFVYKRRYKFRCRAWFFYESKNAWCEEKKGKIEGEFINEITANQELISPVALTGEGKITNTPPDGLARPTTGYNLETSGSISDLTMLVLIQATYAWA</sequence>
<name>A0A5N6TZM4_ASPAV</name>
<dbReference type="AlphaFoldDB" id="A0A5N6TZM4"/>
<dbReference type="EMBL" id="ML742064">
    <property type="protein sequence ID" value="KAE8151800.1"/>
    <property type="molecule type" value="Genomic_DNA"/>
</dbReference>
<gene>
    <name evidence="2" type="ORF">BDV25DRAFT_138514</name>
</gene>
<dbReference type="SUPFAM" id="SSF56973">
    <property type="entry name" value="Aerolisin/ETX pore-forming domain"/>
    <property type="match status" value="1"/>
</dbReference>